<proteinExistence type="predicted"/>
<name>A0A4S3ZYY0_9HYPH</name>
<organism evidence="1 2">
    <name type="scientific">Allorhizobium terrae</name>
    <dbReference type="NCBI Taxonomy" id="1848972"/>
    <lineage>
        <taxon>Bacteria</taxon>
        <taxon>Pseudomonadati</taxon>
        <taxon>Pseudomonadota</taxon>
        <taxon>Alphaproteobacteria</taxon>
        <taxon>Hyphomicrobiales</taxon>
        <taxon>Rhizobiaceae</taxon>
        <taxon>Rhizobium/Agrobacterium group</taxon>
        <taxon>Allorhizobium</taxon>
    </lineage>
</organism>
<dbReference type="EMBL" id="SSOA01000003">
    <property type="protein sequence ID" value="THF51079.1"/>
    <property type="molecule type" value="Genomic_DNA"/>
</dbReference>
<dbReference type="SUPFAM" id="SSF101386">
    <property type="entry name" value="all-alpha NTP pyrophosphatases"/>
    <property type="match status" value="1"/>
</dbReference>
<protein>
    <submittedName>
        <fullName evidence="1">Pyrophosphatase</fullName>
    </submittedName>
</protein>
<evidence type="ECO:0000313" key="2">
    <source>
        <dbReference type="Proteomes" id="UP000310754"/>
    </source>
</evidence>
<dbReference type="Gene3D" id="1.10.287.1080">
    <property type="entry name" value="MazG-like"/>
    <property type="match status" value="1"/>
</dbReference>
<reference evidence="1 2" key="1">
    <citation type="submission" date="2019-04" db="EMBL/GenBank/DDBJ databases">
        <title>Rhizobium terrae sp. nov., isolated from a paddy soil.</title>
        <authorList>
            <person name="Lin S.-Y."/>
            <person name="Hameed A."/>
            <person name="Huang H.-I."/>
            <person name="Young C.-C."/>
        </authorList>
    </citation>
    <scope>NUCLEOTIDE SEQUENCE [LARGE SCALE GENOMIC DNA]</scope>
    <source>
        <strain evidence="1 2">CC-HIH110</strain>
    </source>
</reference>
<keyword evidence="2" id="KW-1185">Reference proteome</keyword>
<gene>
    <name evidence="1" type="ORF">E6C51_09230</name>
</gene>
<dbReference type="Proteomes" id="UP000310754">
    <property type="component" value="Unassembled WGS sequence"/>
</dbReference>
<accession>A0A4S3ZYY0</accession>
<dbReference type="AlphaFoldDB" id="A0A4S3ZYY0"/>
<comment type="caution">
    <text evidence="1">The sequence shown here is derived from an EMBL/GenBank/DDBJ whole genome shotgun (WGS) entry which is preliminary data.</text>
</comment>
<sequence length="117" mass="13045">MMESLTQQFEAASKKYAQANGLERDADWFLLKLAEEAGELLQVANRLSGRSRAKGMNEEEIALLLADETADLLGHVLLFAHHHKLDMPSAIARKWRFIPAEEGIAPQKSGSTGEDRR</sequence>
<evidence type="ECO:0000313" key="1">
    <source>
        <dbReference type="EMBL" id="THF51079.1"/>
    </source>
</evidence>